<comment type="function">
    <text evidence="7">PPIases accelerate the folding of proteins. It catalyzes the cis-trans isomerization of proline imidic peptide bonds in oligopeptides.</text>
</comment>
<dbReference type="VEuPathDB" id="FungiDB:Malapachy_4228"/>
<dbReference type="PANTHER" id="PTHR10012:SF0">
    <property type="entry name" value="SERINE_THREONINE-PROTEIN PHOSPHATASE 2A ACTIVATOR"/>
    <property type="match status" value="1"/>
</dbReference>
<comment type="caution">
    <text evidence="8">The sequence shown here is derived from an EMBL/GenBank/DDBJ whole genome shotgun (WGS) entry which is preliminary data.</text>
</comment>
<evidence type="ECO:0000313" key="9">
    <source>
        <dbReference type="Proteomes" id="UP000037751"/>
    </source>
</evidence>
<organism evidence="8 9">
    <name type="scientific">Malassezia pachydermatis</name>
    <dbReference type="NCBI Taxonomy" id="77020"/>
    <lineage>
        <taxon>Eukaryota</taxon>
        <taxon>Fungi</taxon>
        <taxon>Dikarya</taxon>
        <taxon>Basidiomycota</taxon>
        <taxon>Ustilaginomycotina</taxon>
        <taxon>Malasseziomycetes</taxon>
        <taxon>Malasseziales</taxon>
        <taxon>Malasseziaceae</taxon>
        <taxon>Malassezia</taxon>
    </lineage>
</organism>
<dbReference type="EC" id="5.2.1.8" evidence="7"/>
<comment type="catalytic activity">
    <reaction evidence="1 7">
        <text>[protein]-peptidylproline (omega=180) = [protein]-peptidylproline (omega=0)</text>
        <dbReference type="Rhea" id="RHEA:16237"/>
        <dbReference type="Rhea" id="RHEA-COMP:10747"/>
        <dbReference type="Rhea" id="RHEA-COMP:10748"/>
        <dbReference type="ChEBI" id="CHEBI:83833"/>
        <dbReference type="ChEBI" id="CHEBI:83834"/>
        <dbReference type="EC" id="5.2.1.8"/>
    </reaction>
</comment>
<evidence type="ECO:0000256" key="7">
    <source>
        <dbReference type="RuleBase" id="RU361210"/>
    </source>
</evidence>
<keyword evidence="4 7" id="KW-0963">Cytoplasm</keyword>
<dbReference type="GO" id="GO:0005634">
    <property type="term" value="C:nucleus"/>
    <property type="evidence" value="ECO:0007669"/>
    <property type="project" value="TreeGrafter"/>
</dbReference>
<keyword evidence="6 7" id="KW-0413">Isomerase</keyword>
<dbReference type="CDD" id="cd04087">
    <property type="entry name" value="PTPA"/>
    <property type="match status" value="1"/>
</dbReference>
<dbReference type="STRING" id="77020.A0A0M9VP41"/>
<dbReference type="SUPFAM" id="SSF140984">
    <property type="entry name" value="PTPA-like"/>
    <property type="match status" value="1"/>
</dbReference>
<dbReference type="GO" id="GO:0000159">
    <property type="term" value="C:protein phosphatase type 2A complex"/>
    <property type="evidence" value="ECO:0007669"/>
    <property type="project" value="TreeGrafter"/>
</dbReference>
<comment type="similarity">
    <text evidence="3 7">Belongs to the PTPA-type PPIase family.</text>
</comment>
<dbReference type="GO" id="GO:0003755">
    <property type="term" value="F:peptidyl-prolyl cis-trans isomerase activity"/>
    <property type="evidence" value="ECO:0007669"/>
    <property type="project" value="UniProtKB-KW"/>
</dbReference>
<dbReference type="InterPro" id="IPR043170">
    <property type="entry name" value="PTPA_C_lid"/>
</dbReference>
<dbReference type="InterPro" id="IPR004327">
    <property type="entry name" value="Phstyr_phstse_ac"/>
</dbReference>
<accession>A0A0M9VP41</accession>
<keyword evidence="5 7" id="KW-0697">Rotamase</keyword>
<evidence type="ECO:0000256" key="4">
    <source>
        <dbReference type="ARBA" id="ARBA00022490"/>
    </source>
</evidence>
<evidence type="ECO:0000256" key="1">
    <source>
        <dbReference type="ARBA" id="ARBA00000971"/>
    </source>
</evidence>
<dbReference type="EMBL" id="LGAV01000004">
    <property type="protein sequence ID" value="KOS14035.1"/>
    <property type="molecule type" value="Genomic_DNA"/>
</dbReference>
<dbReference type="InterPro" id="IPR037218">
    <property type="entry name" value="PTPA_sf"/>
</dbReference>
<dbReference type="PANTHER" id="PTHR10012">
    <property type="entry name" value="SERINE/THREONINE-PROTEIN PHOSPHATASE 2A REGULATORY SUBUNIT B"/>
    <property type="match status" value="1"/>
</dbReference>
<sequence length="381" mass="43125">MAEEVDRTTTLPPLPLLAADDPSVRAKVQKPRKCILNDDHIEIWRESETHDLLVLFLMRLGEACVDAPTRCIKWSSSAYTHSQSFTDHILSLLIKLDGWTDEIAPQTGPQRFGNLAFRTWGARLTEQVESLHRQLLPEHLQAYIPELSAYFLDAFGSFVRIDYGTGHELHFVAWLCYLTRLGAFGIPCTPDEETRLALEVFPAYLRVVWHLQDRYALEPAGSHGVWGLDDYQFVPYIFGAAQLRHANLSPLQMTDMALYPFVHQHTPRGHARLSPAETLAYEAPKPFGPQPNLYTSSLARVHSLKRGPFMEHSPILYDIAQNVPTWVKVYKGMLKMYDAECLLKRPVVQHFPFGNVGFPWPSTSATASSSRHGTTFPPPAH</sequence>
<dbReference type="AlphaFoldDB" id="A0A0M9VP41"/>
<gene>
    <name evidence="8" type="ORF">Malapachy_4228</name>
</gene>
<evidence type="ECO:0000256" key="3">
    <source>
        <dbReference type="ARBA" id="ARBA00011019"/>
    </source>
</evidence>
<dbReference type="Gene3D" id="1.20.120.1150">
    <property type="match status" value="1"/>
</dbReference>
<protein>
    <recommendedName>
        <fullName evidence="7">Serine/threonine-protein phosphatase 2A activator</fullName>
        <ecNumber evidence="7">5.2.1.8</ecNumber>
    </recommendedName>
    <alternativeName>
        <fullName evidence="7">Phosphotyrosyl phosphatase activator</fullName>
    </alternativeName>
</protein>
<evidence type="ECO:0000313" key="8">
    <source>
        <dbReference type="EMBL" id="KOS14035.1"/>
    </source>
</evidence>
<reference evidence="8 9" key="1">
    <citation type="submission" date="2015-07" db="EMBL/GenBank/DDBJ databases">
        <title>Draft Genome Sequence of Malassezia furfur CBS1878 and Malassezia pachydermatis CBS1879.</title>
        <authorList>
            <person name="Triana S."/>
            <person name="Ohm R."/>
            <person name="Gonzalez A."/>
            <person name="DeCock H."/>
            <person name="Restrepo S."/>
            <person name="Celis A."/>
        </authorList>
    </citation>
    <scope>NUCLEOTIDE SEQUENCE [LARGE SCALE GENOMIC DNA]</scope>
    <source>
        <strain evidence="8 9">CBS 1879</strain>
    </source>
</reference>
<dbReference type="RefSeq" id="XP_017991667.1">
    <property type="nucleotide sequence ID" value="XM_018138679.1"/>
</dbReference>
<comment type="subcellular location">
    <subcellularLocation>
        <location evidence="2 7">Cytoplasm</location>
    </subcellularLocation>
</comment>
<evidence type="ECO:0000256" key="5">
    <source>
        <dbReference type="ARBA" id="ARBA00023110"/>
    </source>
</evidence>
<name>A0A0M9VP41_9BASI</name>
<dbReference type="GeneID" id="28730555"/>
<dbReference type="Proteomes" id="UP000037751">
    <property type="component" value="Unassembled WGS sequence"/>
</dbReference>
<dbReference type="GO" id="GO:0008160">
    <property type="term" value="F:protein tyrosine phosphatase activator activity"/>
    <property type="evidence" value="ECO:0007669"/>
    <property type="project" value="TreeGrafter"/>
</dbReference>
<dbReference type="GO" id="GO:0005737">
    <property type="term" value="C:cytoplasm"/>
    <property type="evidence" value="ECO:0007669"/>
    <property type="project" value="UniProtKB-SubCell"/>
</dbReference>
<dbReference type="GO" id="GO:0007052">
    <property type="term" value="P:mitotic spindle organization"/>
    <property type="evidence" value="ECO:0007669"/>
    <property type="project" value="TreeGrafter"/>
</dbReference>
<proteinExistence type="inferred from homology"/>
<dbReference type="OrthoDB" id="16120at2759"/>
<evidence type="ECO:0000256" key="2">
    <source>
        <dbReference type="ARBA" id="ARBA00004496"/>
    </source>
</evidence>
<dbReference type="PIRSF" id="PIRSF016325">
    <property type="entry name" value="Phstyr_phstse_ac"/>
    <property type="match status" value="1"/>
</dbReference>
<keyword evidence="9" id="KW-1185">Reference proteome</keyword>
<dbReference type="Pfam" id="PF03095">
    <property type="entry name" value="PTPA"/>
    <property type="match status" value="1"/>
</dbReference>
<evidence type="ECO:0000256" key="6">
    <source>
        <dbReference type="ARBA" id="ARBA00023235"/>
    </source>
</evidence>